<dbReference type="AlphaFoldDB" id="A0ABD3AV07"/>
<comment type="caution">
    <text evidence="1">The sequence shown here is derived from an EMBL/GenBank/DDBJ whole genome shotgun (WGS) entry which is preliminary data.</text>
</comment>
<accession>A0ABD3AV07</accession>
<reference evidence="1 2" key="1">
    <citation type="submission" date="2024-11" db="EMBL/GenBank/DDBJ databases">
        <title>A near-complete genome assembly of Cinchona calisaya.</title>
        <authorList>
            <person name="Lian D.C."/>
            <person name="Zhao X.W."/>
            <person name="Wei L."/>
        </authorList>
    </citation>
    <scope>NUCLEOTIDE SEQUENCE [LARGE SCALE GENOMIC DNA]</scope>
    <source>
        <tissue evidence="1">Nenye</tissue>
    </source>
</reference>
<evidence type="ECO:0000313" key="2">
    <source>
        <dbReference type="Proteomes" id="UP001630127"/>
    </source>
</evidence>
<feature type="non-terminal residue" evidence="1">
    <location>
        <position position="1"/>
    </location>
</feature>
<sequence length="75" mass="8368">DFSSGIEVTVAIGYGFAILYGISRLTSMEVLDLIEEKLEAEEMSVMMHMMLGWNLVVSKKVSIGITKETKVEPRD</sequence>
<evidence type="ECO:0000313" key="1">
    <source>
        <dbReference type="EMBL" id="KAL3535020.1"/>
    </source>
</evidence>
<dbReference type="Proteomes" id="UP001630127">
    <property type="component" value="Unassembled WGS sequence"/>
</dbReference>
<protein>
    <submittedName>
        <fullName evidence="1">Uncharacterized protein</fullName>
    </submittedName>
</protein>
<proteinExistence type="predicted"/>
<dbReference type="EMBL" id="JBJUIK010000002">
    <property type="protein sequence ID" value="KAL3535020.1"/>
    <property type="molecule type" value="Genomic_DNA"/>
</dbReference>
<gene>
    <name evidence="1" type="ORF">ACH5RR_003481</name>
</gene>
<organism evidence="1 2">
    <name type="scientific">Cinchona calisaya</name>
    <dbReference type="NCBI Taxonomy" id="153742"/>
    <lineage>
        <taxon>Eukaryota</taxon>
        <taxon>Viridiplantae</taxon>
        <taxon>Streptophyta</taxon>
        <taxon>Embryophyta</taxon>
        <taxon>Tracheophyta</taxon>
        <taxon>Spermatophyta</taxon>
        <taxon>Magnoliopsida</taxon>
        <taxon>eudicotyledons</taxon>
        <taxon>Gunneridae</taxon>
        <taxon>Pentapetalae</taxon>
        <taxon>asterids</taxon>
        <taxon>lamiids</taxon>
        <taxon>Gentianales</taxon>
        <taxon>Rubiaceae</taxon>
        <taxon>Cinchonoideae</taxon>
        <taxon>Cinchoneae</taxon>
        <taxon>Cinchona</taxon>
    </lineage>
</organism>
<name>A0ABD3AV07_9GENT</name>
<keyword evidence="2" id="KW-1185">Reference proteome</keyword>